<feature type="transmembrane region" description="Helical" evidence="5">
    <location>
        <begin position="30"/>
        <end position="48"/>
    </location>
</feature>
<comment type="subcellular location">
    <subcellularLocation>
        <location evidence="5">Cell membrane</location>
        <topology evidence="5">Multi-pass membrane protein</topology>
    </subcellularLocation>
    <subcellularLocation>
        <location evidence="1">Membrane</location>
        <topology evidence="1">Multi-pass membrane protein</topology>
    </subcellularLocation>
</comment>
<sequence>MLTFSPRRVKGILLRHLYLLKHSLSRWIDLLYWPTVDLLLWGFITLYLQKDLGGINMPSLFLGALIFWNILIRAQQGLAVGFLEDIWARNLLHLFVSPLTIFEYLLGLVLYSLFKATLASGIMTVLSCLLFDFNFLSQGVLVFYLTFGLILFAWSIGLITMAFILYLGQEAEILAWALALLFLPFSAVFYPVSALPVTFQKISTLVPPSYFFETFRTLLLFKKISFNLLYKGYLLTFLYLLISSLCFFYAFSLAKKEGKLVKIGE</sequence>
<evidence type="ECO:0000256" key="1">
    <source>
        <dbReference type="ARBA" id="ARBA00004141"/>
    </source>
</evidence>
<feature type="transmembrane region" description="Helical" evidence="5">
    <location>
        <begin position="173"/>
        <end position="192"/>
    </location>
</feature>
<dbReference type="Proteomes" id="UP000235731">
    <property type="component" value="Unassembled WGS sequence"/>
</dbReference>
<evidence type="ECO:0000256" key="3">
    <source>
        <dbReference type="ARBA" id="ARBA00022989"/>
    </source>
</evidence>
<evidence type="ECO:0000256" key="5">
    <source>
        <dbReference type="RuleBase" id="RU361157"/>
    </source>
</evidence>
<dbReference type="AlphaFoldDB" id="A0A2N7PLD6"/>
<keyword evidence="5" id="KW-1003">Cell membrane</keyword>
<dbReference type="GO" id="GO:0140359">
    <property type="term" value="F:ABC-type transporter activity"/>
    <property type="evidence" value="ECO:0007669"/>
    <property type="project" value="InterPro"/>
</dbReference>
<dbReference type="EMBL" id="PNIE01000005">
    <property type="protein sequence ID" value="PMP64534.1"/>
    <property type="molecule type" value="Genomic_DNA"/>
</dbReference>
<keyword evidence="2 5" id="KW-0812">Transmembrane</keyword>
<feature type="transmembrane region" description="Helical" evidence="5">
    <location>
        <begin position="142"/>
        <end position="166"/>
    </location>
</feature>
<feature type="domain" description="ABC transmembrane type-2" evidence="6">
    <location>
        <begin position="25"/>
        <end position="254"/>
    </location>
</feature>
<evidence type="ECO:0000259" key="6">
    <source>
        <dbReference type="PROSITE" id="PS51012"/>
    </source>
</evidence>
<reference evidence="7 8" key="1">
    <citation type="submission" date="2018-01" db="EMBL/GenBank/DDBJ databases">
        <title>Metagenomic assembled genomes from two thermal pools in the Uzon Caldera, Kamchatka, Russia.</title>
        <authorList>
            <person name="Wilkins L."/>
            <person name="Ettinger C."/>
        </authorList>
    </citation>
    <scope>NUCLEOTIDE SEQUENCE [LARGE SCALE GENOMIC DNA]</scope>
    <source>
        <strain evidence="7">ZAV-15</strain>
    </source>
</reference>
<protein>
    <recommendedName>
        <fullName evidence="5">Transport permease protein</fullName>
    </recommendedName>
</protein>
<keyword evidence="3 5" id="KW-1133">Transmembrane helix</keyword>
<name>A0A2N7PLD6_9BACT</name>
<dbReference type="InterPro" id="IPR051784">
    <property type="entry name" value="Nod_factor_ABC_transporter"/>
</dbReference>
<comment type="similarity">
    <text evidence="5">Belongs to the ABC-2 integral membrane protein family.</text>
</comment>
<comment type="caution">
    <text evidence="7">The sequence shown here is derived from an EMBL/GenBank/DDBJ whole genome shotgun (WGS) entry which is preliminary data.</text>
</comment>
<dbReference type="Pfam" id="PF01061">
    <property type="entry name" value="ABC2_membrane"/>
    <property type="match status" value="1"/>
</dbReference>
<evidence type="ECO:0000256" key="2">
    <source>
        <dbReference type="ARBA" id="ARBA00022692"/>
    </source>
</evidence>
<accession>A0A2N7PLD6</accession>
<feature type="transmembrane region" description="Helical" evidence="5">
    <location>
        <begin position="91"/>
        <end position="111"/>
    </location>
</feature>
<dbReference type="InterPro" id="IPR047817">
    <property type="entry name" value="ABC2_TM_bact-type"/>
</dbReference>
<feature type="transmembrane region" description="Helical" evidence="5">
    <location>
        <begin position="60"/>
        <end position="79"/>
    </location>
</feature>
<keyword evidence="4 5" id="KW-0472">Membrane</keyword>
<feature type="transmembrane region" description="Helical" evidence="5">
    <location>
        <begin position="233"/>
        <end position="254"/>
    </location>
</feature>
<evidence type="ECO:0000256" key="4">
    <source>
        <dbReference type="ARBA" id="ARBA00023136"/>
    </source>
</evidence>
<dbReference type="GO" id="GO:0005886">
    <property type="term" value="C:plasma membrane"/>
    <property type="evidence" value="ECO:0007669"/>
    <property type="project" value="UniProtKB-SubCell"/>
</dbReference>
<evidence type="ECO:0000313" key="8">
    <source>
        <dbReference type="Proteomes" id="UP000235731"/>
    </source>
</evidence>
<evidence type="ECO:0000313" key="7">
    <source>
        <dbReference type="EMBL" id="PMP64534.1"/>
    </source>
</evidence>
<dbReference type="PANTHER" id="PTHR43229:SF3">
    <property type="entry name" value="ABC-TYPE MULTIDRUG TRANSPORT SYSTEM, PERMEASE COMPONENT"/>
    <property type="match status" value="1"/>
</dbReference>
<proteinExistence type="inferred from homology"/>
<gene>
    <name evidence="7" type="ORF">C0197_00325</name>
</gene>
<keyword evidence="5" id="KW-0813">Transport</keyword>
<dbReference type="PROSITE" id="PS51012">
    <property type="entry name" value="ABC_TM2"/>
    <property type="match status" value="1"/>
</dbReference>
<dbReference type="PANTHER" id="PTHR43229">
    <property type="entry name" value="NODULATION PROTEIN J"/>
    <property type="match status" value="1"/>
</dbReference>
<dbReference type="InterPro" id="IPR013525">
    <property type="entry name" value="ABC2_TM"/>
</dbReference>
<organism evidence="7 8">
    <name type="scientific">Caldimicrobium thiodismutans</name>
    <dbReference type="NCBI Taxonomy" id="1653476"/>
    <lineage>
        <taxon>Bacteria</taxon>
        <taxon>Pseudomonadati</taxon>
        <taxon>Thermodesulfobacteriota</taxon>
        <taxon>Thermodesulfobacteria</taxon>
        <taxon>Thermodesulfobacteriales</taxon>
        <taxon>Thermodesulfobacteriaceae</taxon>
        <taxon>Caldimicrobium</taxon>
    </lineage>
</organism>